<keyword evidence="8" id="KW-1185">Reference proteome</keyword>
<evidence type="ECO:0000256" key="1">
    <source>
        <dbReference type="ARBA" id="ARBA00009860"/>
    </source>
</evidence>
<keyword evidence="2 6" id="KW-0396">Initiation factor</keyword>
<evidence type="ECO:0000313" key="7">
    <source>
        <dbReference type="EMBL" id="BET02298.1"/>
    </source>
</evidence>
<dbReference type="Gene3D" id="3.30.760.10">
    <property type="entry name" value="RNA Cap, Translation Initiation Factor Eif4e"/>
    <property type="match status" value="1"/>
</dbReference>
<evidence type="ECO:0000256" key="5">
    <source>
        <dbReference type="ARBA" id="ARBA00022917"/>
    </source>
</evidence>
<dbReference type="SUPFAM" id="SSF55418">
    <property type="entry name" value="eIF4e-like"/>
    <property type="match status" value="1"/>
</dbReference>
<name>A0ABN7BD50_9HEMI</name>
<evidence type="ECO:0000256" key="4">
    <source>
        <dbReference type="ARBA" id="ARBA00022884"/>
    </source>
</evidence>
<organism evidence="7 8">
    <name type="scientific">Nesidiocoris tenuis</name>
    <dbReference type="NCBI Taxonomy" id="355587"/>
    <lineage>
        <taxon>Eukaryota</taxon>
        <taxon>Metazoa</taxon>
        <taxon>Ecdysozoa</taxon>
        <taxon>Arthropoda</taxon>
        <taxon>Hexapoda</taxon>
        <taxon>Insecta</taxon>
        <taxon>Pterygota</taxon>
        <taxon>Neoptera</taxon>
        <taxon>Paraneoptera</taxon>
        <taxon>Hemiptera</taxon>
        <taxon>Heteroptera</taxon>
        <taxon>Panheteroptera</taxon>
        <taxon>Cimicomorpha</taxon>
        <taxon>Miridae</taxon>
        <taxon>Dicyphina</taxon>
        <taxon>Nesidiocoris</taxon>
    </lineage>
</organism>
<sequence>MHITDSTLTSCIPWDDILQPDLIAEAGEMPAILNWDGKHPLARTWSFWYFDPEIKGENLGSADSGWEQSIVKIGTFSTIEDFWSYIRYIKPISMMKTRCDICLFKGGIQPKWEDPANRSGARWALNFDKNTPTTMVDTHWLNLMMDLIGENLGEFGEIVTGAIVNKRERNNRVGVWINTTDLRDPRVDGLGRKIKENLEIPPGFEIQLQSHELLAKYPGGKSIIHKI</sequence>
<dbReference type="InterPro" id="IPR023398">
    <property type="entry name" value="TIF_eIF4e-like"/>
</dbReference>
<dbReference type="EMBL" id="AP028922">
    <property type="protein sequence ID" value="BET02298.1"/>
    <property type="molecule type" value="Genomic_DNA"/>
</dbReference>
<protein>
    <submittedName>
        <fullName evidence="7">Eukaryotic translation initiation factor</fullName>
    </submittedName>
</protein>
<dbReference type="InterPro" id="IPR001040">
    <property type="entry name" value="TIF_eIF_4E"/>
</dbReference>
<evidence type="ECO:0000256" key="2">
    <source>
        <dbReference type="ARBA" id="ARBA00022540"/>
    </source>
</evidence>
<reference evidence="7 8" key="1">
    <citation type="submission" date="2023-09" db="EMBL/GenBank/DDBJ databases">
        <title>Nesidiocoris tenuis whole genome shotgun sequence.</title>
        <authorList>
            <person name="Shibata T."/>
            <person name="Shimoda M."/>
            <person name="Kobayashi T."/>
            <person name="Uehara T."/>
        </authorList>
    </citation>
    <scope>NUCLEOTIDE SEQUENCE [LARGE SCALE GENOMIC DNA]</scope>
    <source>
        <strain evidence="7 8">Japan</strain>
    </source>
</reference>
<evidence type="ECO:0000313" key="8">
    <source>
        <dbReference type="Proteomes" id="UP001307889"/>
    </source>
</evidence>
<evidence type="ECO:0000256" key="6">
    <source>
        <dbReference type="RuleBase" id="RU004374"/>
    </source>
</evidence>
<comment type="similarity">
    <text evidence="1 6">Belongs to the eukaryotic initiation factor 4E family.</text>
</comment>
<dbReference type="PANTHER" id="PTHR11960">
    <property type="entry name" value="EUKARYOTIC TRANSLATION INITIATION FACTOR 4E RELATED"/>
    <property type="match status" value="1"/>
</dbReference>
<accession>A0ABN7BD50</accession>
<dbReference type="PANTHER" id="PTHR11960:SF8">
    <property type="entry name" value="EUKARYOTIC TRANSLATION INITIATION FACTOR 4E1-RELATED"/>
    <property type="match status" value="1"/>
</dbReference>
<proteinExistence type="inferred from homology"/>
<dbReference type="Pfam" id="PF01652">
    <property type="entry name" value="IF4E"/>
    <property type="match status" value="1"/>
</dbReference>
<dbReference type="GO" id="GO:0003743">
    <property type="term" value="F:translation initiation factor activity"/>
    <property type="evidence" value="ECO:0007669"/>
    <property type="project" value="UniProtKB-KW"/>
</dbReference>
<keyword evidence="3" id="KW-0810">Translation regulation</keyword>
<dbReference type="Proteomes" id="UP001307889">
    <property type="component" value="Chromosome 14"/>
</dbReference>
<keyword evidence="4 6" id="KW-0694">RNA-binding</keyword>
<gene>
    <name evidence="7" type="ORF">NTJ_15116</name>
</gene>
<evidence type="ECO:0000256" key="3">
    <source>
        <dbReference type="ARBA" id="ARBA00022845"/>
    </source>
</evidence>
<keyword evidence="5 6" id="KW-0648">Protein biosynthesis</keyword>